<name>A0A2X2YER7_9ACTO</name>
<protein>
    <submittedName>
        <fullName evidence="1">Uncharacterized protein</fullName>
    </submittedName>
</protein>
<dbReference type="AlphaFoldDB" id="A0A2X2YER7"/>
<dbReference type="EMBL" id="UASJ01000001">
    <property type="protein sequence ID" value="SQB64788.1"/>
    <property type="molecule type" value="Genomic_DNA"/>
</dbReference>
<evidence type="ECO:0000313" key="2">
    <source>
        <dbReference type="Proteomes" id="UP000250245"/>
    </source>
</evidence>
<accession>A0A2X2YER7</accession>
<organism evidence="1 2">
    <name type="scientific">Mobiluncus curtisii</name>
    <dbReference type="NCBI Taxonomy" id="2051"/>
    <lineage>
        <taxon>Bacteria</taxon>
        <taxon>Bacillati</taxon>
        <taxon>Actinomycetota</taxon>
        <taxon>Actinomycetes</taxon>
        <taxon>Actinomycetales</taxon>
        <taxon>Actinomycetaceae</taxon>
        <taxon>Mobiluncus</taxon>
    </lineage>
</organism>
<gene>
    <name evidence="1" type="ORF">NCTC11820_01142</name>
</gene>
<reference evidence="1 2" key="1">
    <citation type="submission" date="2018-06" db="EMBL/GenBank/DDBJ databases">
        <authorList>
            <consortium name="Pathogen Informatics"/>
            <person name="Doyle S."/>
        </authorList>
    </citation>
    <scope>NUCLEOTIDE SEQUENCE [LARGE SCALE GENOMIC DNA]</scope>
    <source>
        <strain evidence="1 2">NCTC11820</strain>
    </source>
</reference>
<dbReference type="Proteomes" id="UP000250245">
    <property type="component" value="Unassembled WGS sequence"/>
</dbReference>
<evidence type="ECO:0000313" key="1">
    <source>
        <dbReference type="EMBL" id="SQB64788.1"/>
    </source>
</evidence>
<proteinExistence type="predicted"/>
<sequence>MARIVVIGAGWRADSERSECVSVRGGVEPVKKRCGATFSAELLKKKGY</sequence>